<evidence type="ECO:0000313" key="2">
    <source>
        <dbReference type="Proteomes" id="UP001153555"/>
    </source>
</evidence>
<gene>
    <name evidence="1" type="ORF">SHERM_00411</name>
</gene>
<proteinExistence type="predicted"/>
<evidence type="ECO:0008006" key="3">
    <source>
        <dbReference type="Google" id="ProtNLM"/>
    </source>
</evidence>
<feature type="non-terminal residue" evidence="1">
    <location>
        <position position="1"/>
    </location>
</feature>
<keyword evidence="2" id="KW-1185">Reference proteome</keyword>
<comment type="caution">
    <text evidence="1">The sequence shown here is derived from an EMBL/GenBank/DDBJ whole genome shotgun (WGS) entry which is preliminary data.</text>
</comment>
<dbReference type="PANTHER" id="PTHR33116:SF67">
    <property type="entry name" value="REVERSE TRANSCRIPTASE"/>
    <property type="match status" value="1"/>
</dbReference>
<protein>
    <recommendedName>
        <fullName evidence="3">Reverse transcriptase domain-containing protein</fullName>
    </recommendedName>
</protein>
<accession>A0A9N7RKY1</accession>
<sequence length="401" mass="45459">EESADFIHDACLLDLGFAGSPFTWCNNRSGVARIYKRLDRILVNQSWLSLNVSTPVSHLAFADDLVIFTRGLRSSLRVLMDFVGDYKQATGQKVNKNKSLFIASSRCSSSQVRAWSTLAGMRYGSLPLQYLGGVVFAGRKRKHYFQFVLDKVEKRLAGWQKRFLSSGARLLLIRHVLAAILIHIIAALDPPKWLFQQLELRFANFLWGELDSGPTRHWKRWSSLCYPTEENGLALRSLQDLSKAFSCKLLWKYTANQGIWANFLHSLPGGWEDSFWKAGSPYERMITLCLKLHSWLQGTLYPNLSGELPSPVIDSGAIEYSRSGYELSDGSRSVYSTTSGKEDPLSCGSPYAYLKPDRFSRRPLLRTLCTHVRSPFLLPMKLTVQSIRRVRCGRLLLSYVG</sequence>
<dbReference type="Proteomes" id="UP001153555">
    <property type="component" value="Unassembled WGS sequence"/>
</dbReference>
<dbReference type="EMBL" id="CACSLK010028859">
    <property type="protein sequence ID" value="CAA0835345.1"/>
    <property type="molecule type" value="Genomic_DNA"/>
</dbReference>
<dbReference type="PANTHER" id="PTHR33116">
    <property type="entry name" value="REVERSE TRANSCRIPTASE ZINC-BINDING DOMAIN-CONTAINING PROTEIN-RELATED-RELATED"/>
    <property type="match status" value="1"/>
</dbReference>
<dbReference type="AlphaFoldDB" id="A0A9N7RKY1"/>
<evidence type="ECO:0000313" key="1">
    <source>
        <dbReference type="EMBL" id="CAA0835345.1"/>
    </source>
</evidence>
<name>A0A9N7RKY1_STRHE</name>
<dbReference type="OrthoDB" id="913896at2759"/>
<organism evidence="1 2">
    <name type="scientific">Striga hermonthica</name>
    <name type="common">Purple witchweed</name>
    <name type="synonym">Buchnera hermonthica</name>
    <dbReference type="NCBI Taxonomy" id="68872"/>
    <lineage>
        <taxon>Eukaryota</taxon>
        <taxon>Viridiplantae</taxon>
        <taxon>Streptophyta</taxon>
        <taxon>Embryophyta</taxon>
        <taxon>Tracheophyta</taxon>
        <taxon>Spermatophyta</taxon>
        <taxon>Magnoliopsida</taxon>
        <taxon>eudicotyledons</taxon>
        <taxon>Gunneridae</taxon>
        <taxon>Pentapetalae</taxon>
        <taxon>asterids</taxon>
        <taxon>lamiids</taxon>
        <taxon>Lamiales</taxon>
        <taxon>Orobanchaceae</taxon>
        <taxon>Buchnereae</taxon>
        <taxon>Striga</taxon>
    </lineage>
</organism>
<reference evidence="1" key="1">
    <citation type="submission" date="2019-12" db="EMBL/GenBank/DDBJ databases">
        <authorList>
            <person name="Scholes J."/>
        </authorList>
    </citation>
    <scope>NUCLEOTIDE SEQUENCE</scope>
</reference>